<evidence type="ECO:0000256" key="5">
    <source>
        <dbReference type="ARBA" id="ARBA00022692"/>
    </source>
</evidence>
<evidence type="ECO:0000256" key="8">
    <source>
        <dbReference type="ARBA" id="ARBA00023010"/>
    </source>
</evidence>
<dbReference type="RefSeq" id="WP_006304253.1">
    <property type="nucleotide sequence ID" value="NZ_AEDQ01000021.1"/>
</dbReference>
<dbReference type="InterPro" id="IPR003849">
    <property type="entry name" value="Preprotein_translocase_YajC"/>
</dbReference>
<accession>A0ABN0AZQ9</accession>
<dbReference type="Proteomes" id="UP000004431">
    <property type="component" value="Unassembled WGS sequence"/>
</dbReference>
<gene>
    <name evidence="11" type="primary">yajC</name>
    <name evidence="11" type="ORF">HMPREF9248_0839</name>
</gene>
<comment type="caution">
    <text evidence="11">The sequence shown here is derived from an EMBL/GenBank/DDBJ whole genome shotgun (WGS) entry which is preliminary data.</text>
</comment>
<evidence type="ECO:0000256" key="2">
    <source>
        <dbReference type="ARBA" id="ARBA00006742"/>
    </source>
</evidence>
<evidence type="ECO:0000256" key="7">
    <source>
        <dbReference type="ARBA" id="ARBA00022989"/>
    </source>
</evidence>
<keyword evidence="5 10" id="KW-0812">Transmembrane</keyword>
<evidence type="ECO:0000256" key="3">
    <source>
        <dbReference type="ARBA" id="ARBA00022448"/>
    </source>
</evidence>
<dbReference type="PANTHER" id="PTHR33909:SF1">
    <property type="entry name" value="SEC TRANSLOCON ACCESSORY COMPLEX SUBUNIT YAJC"/>
    <property type="match status" value="1"/>
</dbReference>
<evidence type="ECO:0000256" key="10">
    <source>
        <dbReference type="SAM" id="Phobius"/>
    </source>
</evidence>
<dbReference type="EMBL" id="AEDQ01000021">
    <property type="protein sequence ID" value="EFL44025.1"/>
    <property type="molecule type" value="Genomic_DNA"/>
</dbReference>
<comment type="similarity">
    <text evidence="2">Belongs to the YajC family.</text>
</comment>
<dbReference type="PANTHER" id="PTHR33909">
    <property type="entry name" value="SEC TRANSLOCON ACCESSORY COMPLEX SUBUNIT YAJC"/>
    <property type="match status" value="1"/>
</dbReference>
<organism evidence="11 12">
    <name type="scientific">Fannyhessea vaginae PB189-T1-4</name>
    <dbReference type="NCBI Taxonomy" id="866774"/>
    <lineage>
        <taxon>Bacteria</taxon>
        <taxon>Bacillati</taxon>
        <taxon>Actinomycetota</taxon>
        <taxon>Coriobacteriia</taxon>
        <taxon>Coriobacteriales</taxon>
        <taxon>Atopobiaceae</taxon>
        <taxon>Fannyhessea</taxon>
    </lineage>
</organism>
<reference evidence="11 12" key="1">
    <citation type="submission" date="2010-08" db="EMBL/GenBank/DDBJ databases">
        <authorList>
            <person name="Durkin A.S."/>
            <person name="Madupu R."/>
            <person name="Torralba M."/>
            <person name="Gillis M."/>
            <person name="Methe B."/>
            <person name="Sutton G."/>
            <person name="Nelson K.E."/>
        </authorList>
    </citation>
    <scope>NUCLEOTIDE SEQUENCE [LARGE SCALE GENOMIC DNA]</scope>
    <source>
        <strain evidence="11 12">PB189-T1-4</strain>
    </source>
</reference>
<evidence type="ECO:0000256" key="4">
    <source>
        <dbReference type="ARBA" id="ARBA00022475"/>
    </source>
</evidence>
<evidence type="ECO:0000256" key="6">
    <source>
        <dbReference type="ARBA" id="ARBA00022927"/>
    </source>
</evidence>
<evidence type="ECO:0000313" key="12">
    <source>
        <dbReference type="Proteomes" id="UP000004431"/>
    </source>
</evidence>
<keyword evidence="4" id="KW-1003">Cell membrane</keyword>
<evidence type="ECO:0000256" key="1">
    <source>
        <dbReference type="ARBA" id="ARBA00004162"/>
    </source>
</evidence>
<evidence type="ECO:0000256" key="9">
    <source>
        <dbReference type="ARBA" id="ARBA00023136"/>
    </source>
</evidence>
<sequence length="102" mass="11085">MSDVFPTAFLASCLALAILLTICCAVVFFVMSRTNKKQQKKFVAVQQTLQVGQKVTIIGGIYGEIAAIRKDTCDIKVKSGAVLEVDRSMVQAQRTDAHAKHA</sequence>
<protein>
    <submittedName>
        <fullName evidence="11">Preprotein translocase, YajC subunit</fullName>
    </submittedName>
</protein>
<feature type="transmembrane region" description="Helical" evidence="10">
    <location>
        <begin position="6"/>
        <end position="31"/>
    </location>
</feature>
<dbReference type="SMART" id="SM01323">
    <property type="entry name" value="YajC"/>
    <property type="match status" value="1"/>
</dbReference>
<dbReference type="Pfam" id="PF02699">
    <property type="entry name" value="YajC"/>
    <property type="match status" value="1"/>
</dbReference>
<keyword evidence="8" id="KW-0811">Translocation</keyword>
<comment type="subcellular location">
    <subcellularLocation>
        <location evidence="1">Cell membrane</location>
        <topology evidence="1">Single-pass membrane protein</topology>
    </subcellularLocation>
</comment>
<dbReference type="NCBIfam" id="TIGR00739">
    <property type="entry name" value="yajC"/>
    <property type="match status" value="1"/>
</dbReference>
<keyword evidence="6" id="KW-0653">Protein transport</keyword>
<name>A0ABN0AZQ9_9ACTN</name>
<keyword evidence="3" id="KW-0813">Transport</keyword>
<keyword evidence="12" id="KW-1185">Reference proteome</keyword>
<proteinExistence type="inferred from homology"/>
<evidence type="ECO:0000313" key="11">
    <source>
        <dbReference type="EMBL" id="EFL44025.1"/>
    </source>
</evidence>
<keyword evidence="9 10" id="KW-0472">Membrane</keyword>
<keyword evidence="7 10" id="KW-1133">Transmembrane helix</keyword>